<feature type="region of interest" description="Disordered" evidence="1">
    <location>
        <begin position="89"/>
        <end position="150"/>
    </location>
</feature>
<dbReference type="AlphaFoldDB" id="A0AAE0GNV7"/>
<evidence type="ECO:0000256" key="1">
    <source>
        <dbReference type="SAM" id="MobiDB-lite"/>
    </source>
</evidence>
<evidence type="ECO:0000313" key="2">
    <source>
        <dbReference type="EMBL" id="KAK3281591.1"/>
    </source>
</evidence>
<comment type="caution">
    <text evidence="2">The sequence shown here is derived from an EMBL/GenBank/DDBJ whole genome shotgun (WGS) entry which is preliminary data.</text>
</comment>
<dbReference type="EMBL" id="LGRX02003791">
    <property type="protein sequence ID" value="KAK3281591.1"/>
    <property type="molecule type" value="Genomic_DNA"/>
</dbReference>
<feature type="compositionally biased region" description="Polar residues" evidence="1">
    <location>
        <begin position="94"/>
        <end position="112"/>
    </location>
</feature>
<feature type="compositionally biased region" description="Polar residues" evidence="1">
    <location>
        <begin position="120"/>
        <end position="131"/>
    </location>
</feature>
<reference evidence="2 3" key="1">
    <citation type="journal article" date="2015" name="Genome Biol. Evol.">
        <title>Comparative Genomics of a Bacterivorous Green Alga Reveals Evolutionary Causalities and Consequences of Phago-Mixotrophic Mode of Nutrition.</title>
        <authorList>
            <person name="Burns J.A."/>
            <person name="Paasch A."/>
            <person name="Narechania A."/>
            <person name="Kim E."/>
        </authorList>
    </citation>
    <scope>NUCLEOTIDE SEQUENCE [LARGE SCALE GENOMIC DNA]</scope>
    <source>
        <strain evidence="2 3">PLY_AMNH</strain>
    </source>
</reference>
<name>A0AAE0GNV7_9CHLO</name>
<accession>A0AAE0GNV7</accession>
<proteinExistence type="predicted"/>
<sequence>MSTAGGVAKAGQCVVPLQGVVENFMASGGFQGGGESCTFTASLLKYGRVEGTIHGSMSLTAMWNGVGAPAKASSSAKLFDGMKSMYKSMEKAMTRSSPSSSDAGSKRPSTISDDSERRSTMLNPTSSQQPETRTRPRSNGMLDRQDAVDRRRSSAFDLMAFSTAVSGDADDDGIS</sequence>
<protein>
    <submittedName>
        <fullName evidence="2">Uncharacterized protein</fullName>
    </submittedName>
</protein>
<organism evidence="2 3">
    <name type="scientific">Cymbomonas tetramitiformis</name>
    <dbReference type="NCBI Taxonomy" id="36881"/>
    <lineage>
        <taxon>Eukaryota</taxon>
        <taxon>Viridiplantae</taxon>
        <taxon>Chlorophyta</taxon>
        <taxon>Pyramimonadophyceae</taxon>
        <taxon>Pyramimonadales</taxon>
        <taxon>Pyramimonadaceae</taxon>
        <taxon>Cymbomonas</taxon>
    </lineage>
</organism>
<gene>
    <name evidence="2" type="ORF">CYMTET_10627</name>
</gene>
<dbReference type="Proteomes" id="UP001190700">
    <property type="component" value="Unassembled WGS sequence"/>
</dbReference>
<evidence type="ECO:0000313" key="3">
    <source>
        <dbReference type="Proteomes" id="UP001190700"/>
    </source>
</evidence>
<keyword evidence="3" id="KW-1185">Reference proteome</keyword>